<protein>
    <submittedName>
        <fullName evidence="4">Translation initiation factor IF-2 protein</fullName>
    </submittedName>
</protein>
<dbReference type="GO" id="GO:0003743">
    <property type="term" value="F:translation initiation factor activity"/>
    <property type="evidence" value="ECO:0007669"/>
    <property type="project" value="UniProtKB-KW"/>
</dbReference>
<evidence type="ECO:0000313" key="5">
    <source>
        <dbReference type="Proteomes" id="UP000034290"/>
    </source>
</evidence>
<dbReference type="InterPro" id="IPR009000">
    <property type="entry name" value="Transl_B-barrel_sf"/>
</dbReference>
<organism evidence="4 5">
    <name type="scientific">Candidatus Giovannonibacteria bacterium GW2011_GWA2_53_7</name>
    <dbReference type="NCBI Taxonomy" id="1618650"/>
    <lineage>
        <taxon>Bacteria</taxon>
        <taxon>Candidatus Giovannoniibacteriota</taxon>
    </lineage>
</organism>
<comment type="caution">
    <text evidence="4">The sequence shown here is derived from an EMBL/GenBank/DDBJ whole genome shotgun (WGS) entry which is preliminary data.</text>
</comment>
<dbReference type="InterPro" id="IPR023115">
    <property type="entry name" value="TIF_IF2_dom3"/>
</dbReference>
<dbReference type="GO" id="GO:0005737">
    <property type="term" value="C:cytoplasm"/>
    <property type="evidence" value="ECO:0007669"/>
    <property type="project" value="TreeGrafter"/>
</dbReference>
<dbReference type="SUPFAM" id="SSF52156">
    <property type="entry name" value="Initiation factor IF2/eIF5b, domain 3"/>
    <property type="match status" value="1"/>
</dbReference>
<name>A0A0G1XU42_9BACT</name>
<evidence type="ECO:0000313" key="4">
    <source>
        <dbReference type="EMBL" id="KKW34460.1"/>
    </source>
</evidence>
<dbReference type="PANTHER" id="PTHR43381">
    <property type="entry name" value="TRANSLATION INITIATION FACTOR IF-2-RELATED"/>
    <property type="match status" value="1"/>
</dbReference>
<dbReference type="GO" id="GO:0005525">
    <property type="term" value="F:GTP binding"/>
    <property type="evidence" value="ECO:0007669"/>
    <property type="project" value="UniProtKB-KW"/>
</dbReference>
<sequence length="172" mass="18798">MVKLKVVELGTGPISEADIKLGTTVADSLVLGFSVKATRAAEELAEREHVHIETFDIIYKLSEWLAEEIKRRTPTQQVEIILGEVKVLKIFSGTKAKQILGGTVLSGKLVDDKAVKIMRRDSEIGRGQVGELQQQKMRVKEVATGNQFGALIEAKIAIAVGDTLVAYDIVNQ</sequence>
<dbReference type="EMBL" id="LCRM01000074">
    <property type="protein sequence ID" value="KKW34460.1"/>
    <property type="molecule type" value="Genomic_DNA"/>
</dbReference>
<dbReference type="Pfam" id="PF11987">
    <property type="entry name" value="IF-2"/>
    <property type="match status" value="1"/>
</dbReference>
<evidence type="ECO:0000259" key="3">
    <source>
        <dbReference type="Pfam" id="PF11987"/>
    </source>
</evidence>
<keyword evidence="4" id="KW-0648">Protein biosynthesis</keyword>
<dbReference type="InterPro" id="IPR015760">
    <property type="entry name" value="TIF_IF2"/>
</dbReference>
<dbReference type="PANTHER" id="PTHR43381:SF20">
    <property type="entry name" value="TRANSLATION INITIATION FACTOR IF-2, MITOCHONDRIAL"/>
    <property type="match status" value="1"/>
</dbReference>
<dbReference type="InterPro" id="IPR036925">
    <property type="entry name" value="TIF_IF2_dom3_sf"/>
</dbReference>
<evidence type="ECO:0000256" key="2">
    <source>
        <dbReference type="ARBA" id="ARBA00023134"/>
    </source>
</evidence>
<dbReference type="Gene3D" id="2.40.30.10">
    <property type="entry name" value="Translation factors"/>
    <property type="match status" value="1"/>
</dbReference>
<feature type="domain" description="Translation initiation factor IF- 2" evidence="3">
    <location>
        <begin position="2"/>
        <end position="63"/>
    </location>
</feature>
<dbReference type="Proteomes" id="UP000034290">
    <property type="component" value="Unassembled WGS sequence"/>
</dbReference>
<evidence type="ECO:0000256" key="1">
    <source>
        <dbReference type="ARBA" id="ARBA00022741"/>
    </source>
</evidence>
<dbReference type="Gene3D" id="3.40.50.10050">
    <property type="entry name" value="Translation initiation factor IF- 2, domain 3"/>
    <property type="match status" value="1"/>
</dbReference>
<dbReference type="AlphaFoldDB" id="A0A0G1XU42"/>
<accession>A0A0G1XU42</accession>
<reference evidence="4 5" key="1">
    <citation type="journal article" date="2015" name="Nature">
        <title>rRNA introns, odd ribosomes, and small enigmatic genomes across a large radiation of phyla.</title>
        <authorList>
            <person name="Brown C.T."/>
            <person name="Hug L.A."/>
            <person name="Thomas B.C."/>
            <person name="Sharon I."/>
            <person name="Castelle C.J."/>
            <person name="Singh A."/>
            <person name="Wilkins M.J."/>
            <person name="Williams K.H."/>
            <person name="Banfield J.F."/>
        </authorList>
    </citation>
    <scope>NUCLEOTIDE SEQUENCE [LARGE SCALE GENOMIC DNA]</scope>
</reference>
<proteinExistence type="predicted"/>
<keyword evidence="1" id="KW-0547">Nucleotide-binding</keyword>
<keyword evidence="2" id="KW-0342">GTP-binding</keyword>
<keyword evidence="4" id="KW-0396">Initiation factor</keyword>
<dbReference type="SUPFAM" id="SSF50447">
    <property type="entry name" value="Translation proteins"/>
    <property type="match status" value="1"/>
</dbReference>
<gene>
    <name evidence="4" type="ORF">UY81_C0074G0005</name>
</gene>